<gene>
    <name evidence="2" type="ORF">JYZ213_LOCUS11724</name>
</gene>
<feature type="signal peptide" evidence="1">
    <location>
        <begin position="1"/>
        <end position="16"/>
    </location>
</feature>
<evidence type="ECO:0000313" key="2">
    <source>
        <dbReference type="EMBL" id="CAF0923055.1"/>
    </source>
</evidence>
<protein>
    <submittedName>
        <fullName evidence="2">Uncharacterized protein</fullName>
    </submittedName>
</protein>
<reference evidence="2" key="1">
    <citation type="submission" date="2021-02" db="EMBL/GenBank/DDBJ databases">
        <authorList>
            <person name="Nowell W R."/>
        </authorList>
    </citation>
    <scope>NUCLEOTIDE SEQUENCE</scope>
</reference>
<evidence type="ECO:0000313" key="3">
    <source>
        <dbReference type="Proteomes" id="UP000663845"/>
    </source>
</evidence>
<accession>A0A814B4B4</accession>
<sequence length="270" mass="29366">MFWIFFVLLVVSTGDCILIGKIDNNVLIGNISESLWNITQSQCICEMINSNGTISTLNYFSTNQTCQLFYANCTSIFIEFNLNSSLIFMNQSAIFIAQKPTTTSTSTTTTTTATAQLSLYGVQLNLDPSSLPSGWSLCYNATYADTMVSTVVATVLSTCNKNKLLLGCRPVANTILTVAAMGNRADVLYNCSSARNCTHVANGVGWYFSDSYSWGFVSGSDTVIRNTCDEGTGDDAYRLCWHTLSVGGYRCGSALCSTDSTWAKVIYHAN</sequence>
<proteinExistence type="predicted"/>
<feature type="chain" id="PRO_5032857528" evidence="1">
    <location>
        <begin position="17"/>
        <end position="270"/>
    </location>
</feature>
<keyword evidence="1" id="KW-0732">Signal</keyword>
<dbReference type="AlphaFoldDB" id="A0A814B4B4"/>
<dbReference type="Proteomes" id="UP000663845">
    <property type="component" value="Unassembled WGS sequence"/>
</dbReference>
<evidence type="ECO:0000256" key="1">
    <source>
        <dbReference type="SAM" id="SignalP"/>
    </source>
</evidence>
<comment type="caution">
    <text evidence="2">The sequence shown here is derived from an EMBL/GenBank/DDBJ whole genome shotgun (WGS) entry which is preliminary data.</text>
</comment>
<name>A0A814B4B4_9BILA</name>
<dbReference type="EMBL" id="CAJNOG010000089">
    <property type="protein sequence ID" value="CAF0923055.1"/>
    <property type="molecule type" value="Genomic_DNA"/>
</dbReference>
<organism evidence="2 3">
    <name type="scientific">Adineta steineri</name>
    <dbReference type="NCBI Taxonomy" id="433720"/>
    <lineage>
        <taxon>Eukaryota</taxon>
        <taxon>Metazoa</taxon>
        <taxon>Spiralia</taxon>
        <taxon>Gnathifera</taxon>
        <taxon>Rotifera</taxon>
        <taxon>Eurotatoria</taxon>
        <taxon>Bdelloidea</taxon>
        <taxon>Adinetida</taxon>
        <taxon>Adinetidae</taxon>
        <taxon>Adineta</taxon>
    </lineage>
</organism>